<comment type="similarity">
    <text evidence="1">Belongs to the UxaA family.</text>
</comment>
<dbReference type="Gene3D" id="2.30.130.110">
    <property type="match status" value="1"/>
</dbReference>
<dbReference type="InterPro" id="IPR013974">
    <property type="entry name" value="SAF"/>
</dbReference>
<dbReference type="CDD" id="cd11613">
    <property type="entry name" value="SAF_AH_GD"/>
    <property type="match status" value="1"/>
</dbReference>
<dbReference type="PANTHER" id="PTHR30536">
    <property type="entry name" value="ALTRONATE/GALACTARATE DEHYDRATASE"/>
    <property type="match status" value="1"/>
</dbReference>
<keyword evidence="4" id="KW-0378">Hydrolase</keyword>
<dbReference type="PANTHER" id="PTHR30536:SF5">
    <property type="entry name" value="ALTRONATE DEHYDRATASE"/>
    <property type="match status" value="1"/>
</dbReference>
<sequence length="510" mass="54558">MTPSTLSPLIRLHANDNVLVAKTALSLGQELPEIGARARAQVPAGHKIAARAIAEGERILKYDTVIGMAARAIEPGDYVHAHNMKLVDFERDPAFGQDVRPVDYVREAERATFMGYLRPDGRVGTRNFIGILSSVNCSATVIKNIAAHFTPERLAAFPHVDGVAAFAQTSGCGMSSPSEHFDVLRRTLAGYARHPNLAGVLIVGLGCERNQVSSLVESQGLETSKLMRTMVMQEVGGTRATIEAGIAAIYDMLPEANMARRQPVPASHLKIGLECGGSDGFSGITANPALGAAMDILVRHGGTAILSETPEIHGVEYMLTRRAVTPEVGQKLLDRLAWWEKYTAGQNAQFNGVVGHGNQAGGLANIFEKSLGSAMKGGTTPLQAVYEYAEPIDRNGFVFMDSPGYDPVASTGQIASGANLICFTTGRGSMFGSKPAPTIKLASNTPMFKRLEEDMDINCGAILDGELDVPQMGQRIFEQILRHASGDPTKSEALGLGDHEFVPWHLGIVS</sequence>
<dbReference type="InterPro" id="IPR052172">
    <property type="entry name" value="UxaA_altronate/galactarate_dh"/>
</dbReference>
<name>A0ABW0QAN1_9BURK</name>
<evidence type="ECO:0000313" key="5">
    <source>
        <dbReference type="Proteomes" id="UP001596084"/>
    </source>
</evidence>
<evidence type="ECO:0000256" key="1">
    <source>
        <dbReference type="ARBA" id="ARBA00010986"/>
    </source>
</evidence>
<feature type="domain" description="SAF" evidence="3">
    <location>
        <begin position="16"/>
        <end position="85"/>
    </location>
</feature>
<dbReference type="Pfam" id="PF04295">
    <property type="entry name" value="GD_AH_second"/>
    <property type="match status" value="1"/>
</dbReference>
<dbReference type="InterPro" id="IPR044144">
    <property type="entry name" value="SAF_UxaA/GarD"/>
</dbReference>
<keyword evidence="5" id="KW-1185">Reference proteome</keyword>
<dbReference type="GO" id="GO:0016787">
    <property type="term" value="F:hydrolase activity"/>
    <property type="evidence" value="ECO:0007669"/>
    <property type="project" value="UniProtKB-KW"/>
</dbReference>
<dbReference type="InterPro" id="IPR007392">
    <property type="entry name" value="GD_AH_second"/>
</dbReference>
<dbReference type="Pfam" id="PF20629">
    <property type="entry name" value="GD_AH_C"/>
    <property type="match status" value="1"/>
</dbReference>
<comment type="caution">
    <text evidence="4">The sequence shown here is derived from an EMBL/GenBank/DDBJ whole genome shotgun (WGS) entry which is preliminary data.</text>
</comment>
<evidence type="ECO:0000256" key="2">
    <source>
        <dbReference type="ARBA" id="ARBA00023239"/>
    </source>
</evidence>
<accession>A0ABW0QAN1</accession>
<evidence type="ECO:0000313" key="4">
    <source>
        <dbReference type="EMBL" id="MFC5521359.1"/>
    </source>
</evidence>
<dbReference type="EMBL" id="JBHSMX010000014">
    <property type="protein sequence ID" value="MFC5521359.1"/>
    <property type="molecule type" value="Genomic_DNA"/>
</dbReference>
<reference evidence="5" key="1">
    <citation type="journal article" date="2019" name="Int. J. Syst. Evol. Microbiol.">
        <title>The Global Catalogue of Microorganisms (GCM) 10K type strain sequencing project: providing services to taxonomists for standard genome sequencing and annotation.</title>
        <authorList>
            <consortium name="The Broad Institute Genomics Platform"/>
            <consortium name="The Broad Institute Genome Sequencing Center for Infectious Disease"/>
            <person name="Wu L."/>
            <person name="Ma J."/>
        </authorList>
    </citation>
    <scope>NUCLEOTIDE SEQUENCE [LARGE SCALE GENOMIC DNA]</scope>
    <source>
        <strain evidence="5">CGMCC 4.7277</strain>
    </source>
</reference>
<dbReference type="InterPro" id="IPR048332">
    <property type="entry name" value="GD_AH_C"/>
</dbReference>
<dbReference type="RefSeq" id="WP_068835295.1">
    <property type="nucleotide sequence ID" value="NZ_JBHSMX010000014.1"/>
</dbReference>
<dbReference type="SMART" id="SM00858">
    <property type="entry name" value="SAF"/>
    <property type="match status" value="1"/>
</dbReference>
<organism evidence="4 5">
    <name type="scientific">Polaromonas jejuensis</name>
    <dbReference type="NCBI Taxonomy" id="457502"/>
    <lineage>
        <taxon>Bacteria</taxon>
        <taxon>Pseudomonadati</taxon>
        <taxon>Pseudomonadota</taxon>
        <taxon>Betaproteobacteria</taxon>
        <taxon>Burkholderiales</taxon>
        <taxon>Comamonadaceae</taxon>
        <taxon>Polaromonas</taxon>
    </lineage>
</organism>
<proteinExistence type="inferred from homology"/>
<evidence type="ECO:0000259" key="3">
    <source>
        <dbReference type="SMART" id="SM00858"/>
    </source>
</evidence>
<gene>
    <name evidence="4" type="ORF">ACFPP7_10575</name>
</gene>
<dbReference type="Pfam" id="PF08666">
    <property type="entry name" value="SAF"/>
    <property type="match status" value="1"/>
</dbReference>
<protein>
    <submittedName>
        <fullName evidence="4">UxaA family hydrolase</fullName>
    </submittedName>
</protein>
<dbReference type="Proteomes" id="UP001596084">
    <property type="component" value="Unassembled WGS sequence"/>
</dbReference>
<keyword evidence="2" id="KW-0456">Lyase</keyword>